<organism evidence="1">
    <name type="scientific">Brassica oleracea</name>
    <name type="common">Wild cabbage</name>
    <dbReference type="NCBI Taxonomy" id="3712"/>
    <lineage>
        <taxon>Eukaryota</taxon>
        <taxon>Viridiplantae</taxon>
        <taxon>Streptophyta</taxon>
        <taxon>Embryophyta</taxon>
        <taxon>Tracheophyta</taxon>
        <taxon>Spermatophyta</taxon>
        <taxon>Magnoliopsida</taxon>
        <taxon>eudicotyledons</taxon>
        <taxon>Gunneridae</taxon>
        <taxon>Pentapetalae</taxon>
        <taxon>rosids</taxon>
        <taxon>malvids</taxon>
        <taxon>Brassicales</taxon>
        <taxon>Brassicaceae</taxon>
        <taxon>Brassiceae</taxon>
        <taxon>Brassica</taxon>
    </lineage>
</organism>
<reference evidence="1" key="1">
    <citation type="submission" date="2018-11" db="EMBL/GenBank/DDBJ databases">
        <authorList>
            <consortium name="Genoscope - CEA"/>
            <person name="William W."/>
        </authorList>
    </citation>
    <scope>NUCLEOTIDE SEQUENCE</scope>
</reference>
<dbReference type="EMBL" id="LR031880">
    <property type="protein sequence ID" value="VDD60132.1"/>
    <property type="molecule type" value="Genomic_DNA"/>
</dbReference>
<gene>
    <name evidence="1" type="ORF">BOLC6T35585H</name>
</gene>
<proteinExistence type="predicted"/>
<evidence type="ECO:0000313" key="1">
    <source>
        <dbReference type="EMBL" id="VDD60132.1"/>
    </source>
</evidence>
<sequence length="40" mass="4470">MELVKRYGSMNSLTSAESLSPEIAPALTYLITWRSEQAQP</sequence>
<accession>A0A3P6GVX2</accession>
<protein>
    <submittedName>
        <fullName evidence="1">Uncharacterized protein</fullName>
    </submittedName>
</protein>
<name>A0A3P6GVX2_BRAOL</name>
<dbReference type="AlphaFoldDB" id="A0A3P6GVX2"/>